<organism evidence="5 9">
    <name type="scientific">Escherichia coli</name>
    <dbReference type="NCBI Taxonomy" id="562"/>
    <lineage>
        <taxon>Bacteria</taxon>
        <taxon>Pseudomonadati</taxon>
        <taxon>Pseudomonadota</taxon>
        <taxon>Gammaproteobacteria</taxon>
        <taxon>Enterobacterales</taxon>
        <taxon>Enterobacteriaceae</taxon>
        <taxon>Escherichia</taxon>
    </lineage>
</organism>
<reference evidence="7 11" key="8">
    <citation type="submission" date="2018-12" db="EMBL/GenBank/DDBJ databases">
        <title>Food and Water Safety Consortium.</title>
        <authorList>
            <person name="Tyson S."/>
            <person name="Peterson C.-L."/>
            <person name="Olson A."/>
            <person name="Tyler S."/>
            <person name="Cabral J."/>
            <person name="Lynch T."/>
            <person name="Knox N."/>
            <person name="Van Domselaar G."/>
            <person name="Graham M."/>
        </authorList>
    </citation>
    <scope>NUCLEOTIDE SEQUENCE [LARGE SCALE GENOMIC DNA]</scope>
    <source>
        <strain evidence="7 11">FWSEC0419</strain>
    </source>
</reference>
<dbReference type="Proteomes" id="UP000305093">
    <property type="component" value="Unassembled WGS sequence"/>
</dbReference>
<dbReference type="EMBL" id="WTQQ01000020">
    <property type="protein sequence ID" value="MWR87404.1"/>
    <property type="molecule type" value="Genomic_DNA"/>
</dbReference>
<reference evidence="4 8" key="1">
    <citation type="journal article" date="2015" name="Genome Announc.">
        <title>Draft Genome Sequences of Human-Pathogenic Escherichia coli O26:H11 Strains Carrying the stx2 Gene Only and Circulating in France.</title>
        <authorList>
            <person name="Delannoy S."/>
            <person name="Mariani-Kurkdjian P."/>
            <person name="Bonacorsi S."/>
            <person name="Liguori S."/>
            <person name="Ison S.A."/>
            <person name="Fach P."/>
        </authorList>
    </citation>
    <scope>NUCLEOTIDE SEQUENCE [LARGE SCALE GENOMIC DNA]</scope>
    <source>
        <strain evidence="4 8">34870</strain>
    </source>
</reference>
<accession>A0A066Q537</accession>
<dbReference type="Proteomes" id="UP000248865">
    <property type="component" value="Unassembled WGS sequence"/>
</dbReference>
<sequence length="160" mass="17740">MATVLTKGEIVLFALRKFAIASNASLTDVEPQSIEDGVNDLEDMMSEWMINPGDIGYAFATGDEQPLPDDESGLPRKYKHAVGYQLLLRMLSDYSLEPTPQVLSNAQRSYDALMTDTLVVPSMRRRGDFPVGQGNKYDVFTSDRYYPGDLPLIDGDIPNA</sequence>
<dbReference type="Proteomes" id="UP000844228">
    <property type="component" value="Unassembled WGS sequence"/>
</dbReference>
<reference evidence="6 10" key="5">
    <citation type="submission" date="2018-06" db="EMBL/GenBank/DDBJ databases">
        <authorList>
            <consortium name="Pathogen Informatics"/>
            <person name="Doyle S."/>
        </authorList>
    </citation>
    <scope>NUCLEOTIDE SEQUENCE [LARGE SCALE GENOMIC DNA]</scope>
    <source>
        <strain evidence="6 10">NCTC8960</strain>
    </source>
</reference>
<evidence type="ECO:0000313" key="13">
    <source>
        <dbReference type="Proteomes" id="UP000436482"/>
    </source>
</evidence>
<evidence type="ECO:0000313" key="6">
    <source>
        <dbReference type="EMBL" id="STN13925.1"/>
    </source>
</evidence>
<name>A0A066Q537_ECOLX</name>
<dbReference type="AlphaFoldDB" id="A0A066Q537"/>
<evidence type="ECO:0000313" key="4">
    <source>
        <dbReference type="EMBL" id="PBN73591.1"/>
    </source>
</evidence>
<dbReference type="EMBL" id="RROO01000055">
    <property type="protein sequence ID" value="TJF61400.1"/>
    <property type="molecule type" value="Genomic_DNA"/>
</dbReference>
<dbReference type="RefSeq" id="WP_000246750.1">
    <property type="nucleotide sequence ID" value="NZ_AP018808.1"/>
</dbReference>
<evidence type="ECO:0000313" key="9">
    <source>
        <dbReference type="Proteomes" id="UP000248865"/>
    </source>
</evidence>
<evidence type="ECO:0000313" key="3">
    <source>
        <dbReference type="EMBL" id="MWR87404.1"/>
    </source>
</evidence>
<dbReference type="Pfam" id="PF11650">
    <property type="entry name" value="P22_Tail-4"/>
    <property type="match status" value="1"/>
</dbReference>
<dbReference type="Proteomes" id="UP000036331">
    <property type="component" value="Unassembled WGS sequence"/>
</dbReference>
<protein>
    <submittedName>
        <fullName evidence="5">Packaged DNA stabilization protein p27</fullName>
    </submittedName>
</protein>
<reference evidence="2" key="3">
    <citation type="journal article" date="2018" name="Genome Biol.">
        <title>SKESA: strategic k-mer extension for scrupulous assemblies.</title>
        <authorList>
            <person name="Souvorov A."/>
            <person name="Agarwala R."/>
            <person name="Lipman D.J."/>
        </authorList>
    </citation>
    <scope>NUCLEOTIDE SEQUENCE [LARGE SCALE GENOMIC DNA]</scope>
    <source>
        <strain evidence="2">W1_5_ERB1</strain>
    </source>
</reference>
<reference evidence="2" key="6">
    <citation type="submission" date="2018-08" db="EMBL/GenBank/DDBJ databases">
        <authorList>
            <consortium name="NCBI Pathogen Detection Project"/>
        </authorList>
    </citation>
    <scope>NUCLEOTIDE SEQUENCE</scope>
    <source>
        <strain evidence="2">W1_5_ERB1</strain>
    </source>
</reference>
<dbReference type="EMBL" id="LDXE02000003">
    <property type="protein sequence ID" value="PBN73591.1"/>
    <property type="molecule type" value="Genomic_DNA"/>
</dbReference>
<dbReference type="EMBL" id="QFSS01000242">
    <property type="protein sequence ID" value="PZZ63457.1"/>
    <property type="molecule type" value="Genomic_DNA"/>
</dbReference>
<evidence type="ECO:0000313" key="2">
    <source>
        <dbReference type="EMBL" id="HAH1417116.1"/>
    </source>
</evidence>
<dbReference type="Proteomes" id="UP000436482">
    <property type="component" value="Unassembled WGS sequence"/>
</dbReference>
<proteinExistence type="predicted"/>
<dbReference type="EMBL" id="DABALL010000002">
    <property type="protein sequence ID" value="HAH1417116.1"/>
    <property type="molecule type" value="Genomic_DNA"/>
</dbReference>
<evidence type="ECO:0000313" key="12">
    <source>
        <dbReference type="Proteomes" id="UP000382540"/>
    </source>
</evidence>
<dbReference type="Gene3D" id="1.10.3230.20">
    <property type="entry name" value="P22 tail accessory factor (Gp4)"/>
    <property type="match status" value="1"/>
</dbReference>
<dbReference type="EMBL" id="AAAGZE010000088">
    <property type="protein sequence ID" value="EAC1534800.1"/>
    <property type="molecule type" value="Genomic_DNA"/>
</dbReference>
<evidence type="ECO:0000313" key="8">
    <source>
        <dbReference type="Proteomes" id="UP000036331"/>
    </source>
</evidence>
<reference evidence="4" key="2">
    <citation type="submission" date="2017-03" db="EMBL/GenBank/DDBJ databases">
        <title>The mobilome is the main driver of stx2-positive O26:H11 Escherichia coli strains evolution.</title>
        <authorList>
            <person name="Delannoy S."/>
            <person name="Mariani-Kurkdjian P."/>
            <person name="Webb H.E."/>
            <person name="Bonacorsi S."/>
            <person name="Fach P."/>
        </authorList>
    </citation>
    <scope>NUCLEOTIDE SEQUENCE</scope>
    <source>
        <strain evidence="4">34870</strain>
    </source>
</reference>
<evidence type="ECO:0000313" key="7">
    <source>
        <dbReference type="EMBL" id="TJF61400.1"/>
    </source>
</evidence>
<dbReference type="Proteomes" id="UP000255057">
    <property type="component" value="Unassembled WGS sequence"/>
</dbReference>
<dbReference type="EMBL" id="UGFO01000006">
    <property type="protein sequence ID" value="STN13925.1"/>
    <property type="molecule type" value="Genomic_DNA"/>
</dbReference>
<dbReference type="FunFam" id="1.10.3230.20:FF:000002">
    <property type="entry name" value="Packaged DNA stabilization protein p27"/>
    <property type="match status" value="1"/>
</dbReference>
<gene>
    <name evidence="4" type="ORF">ABE91_018485</name>
    <name evidence="7" type="ORF">C9194_22210</name>
    <name evidence="1" type="ORF">D9J61_22685</name>
    <name evidence="5" type="ORF">DIV22_21485</name>
    <name evidence="3" type="ORF">GP979_03580</name>
    <name evidence="2" type="ORF">HHH44_000459</name>
    <name evidence="6" type="ORF">NCTC8960_04287</name>
</gene>
<evidence type="ECO:0000313" key="11">
    <source>
        <dbReference type="Proteomes" id="UP000305093"/>
    </source>
</evidence>
<dbReference type="Proteomes" id="UP000382540">
    <property type="component" value="Unassembled WGS sequence"/>
</dbReference>
<reference evidence="3 13" key="9">
    <citation type="submission" date="2019-12" db="EMBL/GenBank/DDBJ databases">
        <title>Enteriobacteria Tanzani isolates_8377-8380.</title>
        <authorList>
            <person name="Subbiah M."/>
            <person name="Call D."/>
        </authorList>
    </citation>
    <scope>NUCLEOTIDE SEQUENCE [LARGE SCALE GENOMIC DNA]</scope>
    <source>
        <strain evidence="3 13">8379wE6</strain>
    </source>
</reference>
<dbReference type="SMR" id="A0A066Q537"/>
<reference evidence="1 12" key="7">
    <citation type="submission" date="2018-10" db="EMBL/GenBank/DDBJ databases">
        <authorList>
            <consortium name="NARMS: The National Antimicrobial Resistance Monitoring System"/>
        </authorList>
    </citation>
    <scope>NUCLEOTIDE SEQUENCE [LARGE SCALE GENOMIC DNA]</scope>
    <source>
        <strain evidence="1 12">CVM N17EC1330</strain>
    </source>
</reference>
<evidence type="ECO:0000313" key="5">
    <source>
        <dbReference type="EMBL" id="PZZ63457.1"/>
    </source>
</evidence>
<dbReference type="InterPro" id="IPR020362">
    <property type="entry name" value="Tail_accessory_Gp4"/>
</dbReference>
<evidence type="ECO:0000313" key="10">
    <source>
        <dbReference type="Proteomes" id="UP000255057"/>
    </source>
</evidence>
<reference evidence="5 9" key="4">
    <citation type="submission" date="2018-05" db="EMBL/GenBank/DDBJ databases">
        <title>Genomic sequencing of EHEC O26 New European Clone.</title>
        <authorList>
            <person name="Karnisova L."/>
            <person name="Nunvar J."/>
            <person name="Marejkova M."/>
            <person name="Mellmann A."/>
            <person name="Drevinek P."/>
            <person name="Blahova K."/>
            <person name="Bielaszewska M."/>
        </authorList>
    </citation>
    <scope>NUCLEOTIDE SEQUENCE [LARGE SCALE GENOMIC DNA]</scope>
    <source>
        <strain evidence="5 9">14-391</strain>
    </source>
</reference>
<evidence type="ECO:0000313" key="1">
    <source>
        <dbReference type="EMBL" id="EAC1534800.1"/>
    </source>
</evidence>
<dbReference type="InterPro" id="IPR038258">
    <property type="entry name" value="Gp4_sf"/>
</dbReference>